<feature type="compositionally biased region" description="Basic residues" evidence="1">
    <location>
        <begin position="225"/>
        <end position="235"/>
    </location>
</feature>
<dbReference type="RefSeq" id="WP_323979050.1">
    <property type="nucleotide sequence ID" value="NZ_JAYKBV010000004.1"/>
</dbReference>
<feature type="transmembrane region" description="Helical" evidence="2">
    <location>
        <begin position="7"/>
        <end position="28"/>
    </location>
</feature>
<feature type="region of interest" description="Disordered" evidence="1">
    <location>
        <begin position="171"/>
        <end position="255"/>
    </location>
</feature>
<evidence type="ECO:0000256" key="1">
    <source>
        <dbReference type="SAM" id="MobiDB-lite"/>
    </source>
</evidence>
<keyword evidence="4" id="KW-1185">Reference proteome</keyword>
<protein>
    <recommendedName>
        <fullName evidence="5">MFS transporter</fullName>
    </recommendedName>
</protein>
<name>A0ABU5Y7K9_9FLAO</name>
<evidence type="ECO:0008006" key="5">
    <source>
        <dbReference type="Google" id="ProtNLM"/>
    </source>
</evidence>
<keyword evidence="2" id="KW-0472">Membrane</keyword>
<feature type="compositionally biased region" description="Basic and acidic residues" evidence="1">
    <location>
        <begin position="171"/>
        <end position="182"/>
    </location>
</feature>
<evidence type="ECO:0000313" key="3">
    <source>
        <dbReference type="EMBL" id="MEB3039921.1"/>
    </source>
</evidence>
<proteinExistence type="predicted"/>
<keyword evidence="2" id="KW-1133">Transmembrane helix</keyword>
<accession>A0ABU5Y7K9</accession>
<feature type="compositionally biased region" description="Basic and acidic residues" evidence="1">
    <location>
        <begin position="193"/>
        <end position="209"/>
    </location>
</feature>
<dbReference type="Proteomes" id="UP001324270">
    <property type="component" value="Unassembled WGS sequence"/>
</dbReference>
<reference evidence="3 4" key="1">
    <citation type="submission" date="2023-12" db="EMBL/GenBank/DDBJ databases">
        <title>Genomic sequences of Capnocytophaga and Parvimonas strains.</title>
        <authorList>
            <person name="Watt R.M."/>
            <person name="Wang M."/>
            <person name="Yang T."/>
            <person name="Tong W.M."/>
        </authorList>
    </citation>
    <scope>NUCLEOTIDE SEQUENCE [LARGE SCALE GENOMIC DNA]</scope>
    <source>
        <strain evidence="3 4">CCUG 13156</strain>
    </source>
</reference>
<sequence length="255" mass="29468">MKNLFLVTFAWLMMIAIIGSVIYSMLFLGQMYVPHDETFQYFWCCFTAAVLIPAYKGIYYIHSLWLKMLKEYRESSYREEEVKEIPFFQDVTNKVDEVHPFMQKKEGRIAPREELTETLRKIRSEANSKLSQLRTEDIANTKKDSHYFVSKYTSEKNILVDTIFEGEQEAAPERVVEEKSEEVLQPVFSAPVSEKKEQEEVHPVEEKPSKAQNLRAVMDTEGKKAPARKPRKQTGKKAGNGGTQTSKGGTHKKKE</sequence>
<evidence type="ECO:0000256" key="2">
    <source>
        <dbReference type="SAM" id="Phobius"/>
    </source>
</evidence>
<gene>
    <name evidence="3" type="ORF">VJJ49_04340</name>
</gene>
<feature type="transmembrane region" description="Helical" evidence="2">
    <location>
        <begin position="40"/>
        <end position="61"/>
    </location>
</feature>
<dbReference type="EMBL" id="JAYKBV010000004">
    <property type="protein sequence ID" value="MEB3039921.1"/>
    <property type="molecule type" value="Genomic_DNA"/>
</dbReference>
<keyword evidence="2" id="KW-0812">Transmembrane</keyword>
<evidence type="ECO:0000313" key="4">
    <source>
        <dbReference type="Proteomes" id="UP001324270"/>
    </source>
</evidence>
<organism evidence="3 4">
    <name type="scientific">Capnocytophaga gingivalis</name>
    <dbReference type="NCBI Taxonomy" id="1017"/>
    <lineage>
        <taxon>Bacteria</taxon>
        <taxon>Pseudomonadati</taxon>
        <taxon>Bacteroidota</taxon>
        <taxon>Flavobacteriia</taxon>
        <taxon>Flavobacteriales</taxon>
        <taxon>Flavobacteriaceae</taxon>
        <taxon>Capnocytophaga</taxon>
    </lineage>
</organism>
<comment type="caution">
    <text evidence="3">The sequence shown here is derived from an EMBL/GenBank/DDBJ whole genome shotgun (WGS) entry which is preliminary data.</text>
</comment>